<accession>A0ABP9WF35</accession>
<evidence type="ECO:0000313" key="1">
    <source>
        <dbReference type="EMBL" id="GAA5518405.1"/>
    </source>
</evidence>
<gene>
    <name evidence="1" type="ORF">Lsed01_00832</name>
</gene>
<proteinExistence type="predicted"/>
<dbReference type="EMBL" id="BAABRR010000003">
    <property type="protein sequence ID" value="GAA5518405.1"/>
    <property type="molecule type" value="Genomic_DNA"/>
</dbReference>
<evidence type="ECO:0000313" key="2">
    <source>
        <dbReference type="Proteomes" id="UP001426770"/>
    </source>
</evidence>
<dbReference type="RefSeq" id="WP_286214597.1">
    <property type="nucleotide sequence ID" value="NZ_AP027736.1"/>
</dbReference>
<organism evidence="1 2">
    <name type="scientific">Demequina sediminis</name>
    <dbReference type="NCBI Taxonomy" id="1930058"/>
    <lineage>
        <taxon>Bacteria</taxon>
        <taxon>Bacillati</taxon>
        <taxon>Actinomycetota</taxon>
        <taxon>Actinomycetes</taxon>
        <taxon>Micrococcales</taxon>
        <taxon>Demequinaceae</taxon>
        <taxon>Demequina</taxon>
    </lineage>
</organism>
<sequence length="81" mass="8999">MPVSTIPATVAYLLAESHNVHVNHPNGKRTTLRVALSLWNHGEPIREFTEADAAMFDIPVSRVNATIRAYNLSRFGLEVVD</sequence>
<comment type="caution">
    <text evidence="1">The sequence shown here is derived from an EMBL/GenBank/DDBJ whole genome shotgun (WGS) entry which is preliminary data.</text>
</comment>
<dbReference type="Proteomes" id="UP001426770">
    <property type="component" value="Unassembled WGS sequence"/>
</dbReference>
<name>A0ABP9WF35_9MICO</name>
<protein>
    <submittedName>
        <fullName evidence="1">Uncharacterized protein</fullName>
    </submittedName>
</protein>
<keyword evidence="2" id="KW-1185">Reference proteome</keyword>
<reference evidence="1 2" key="1">
    <citation type="submission" date="2024-02" db="EMBL/GenBank/DDBJ databases">
        <title>Lysinimicrobium sediminis NBRC 112286.</title>
        <authorList>
            <person name="Ichikawa N."/>
            <person name="Katano-Makiyama Y."/>
            <person name="Hidaka K."/>
        </authorList>
    </citation>
    <scope>NUCLEOTIDE SEQUENCE [LARGE SCALE GENOMIC DNA]</scope>
    <source>
        <strain evidence="1 2">NBRC 112286</strain>
    </source>
</reference>